<keyword evidence="1" id="KW-0175">Coiled coil</keyword>
<protein>
    <submittedName>
        <fullName evidence="3">Uncharacterized protein</fullName>
    </submittedName>
</protein>
<proteinExistence type="predicted"/>
<reference evidence="3" key="5">
    <citation type="submission" date="2025-09" db="UniProtKB">
        <authorList>
            <consortium name="Ensembl"/>
        </authorList>
    </citation>
    <scope>IDENTIFICATION</scope>
</reference>
<feature type="compositionally biased region" description="Polar residues" evidence="2">
    <location>
        <begin position="144"/>
        <end position="168"/>
    </location>
</feature>
<reference evidence="3" key="4">
    <citation type="submission" date="2025-08" db="UniProtKB">
        <authorList>
            <consortium name="Ensembl"/>
        </authorList>
    </citation>
    <scope>IDENTIFICATION</scope>
</reference>
<name>A0A4W3GFD0_CALMI</name>
<evidence type="ECO:0000256" key="2">
    <source>
        <dbReference type="SAM" id="MobiDB-lite"/>
    </source>
</evidence>
<accession>A0A4W3GFD0</accession>
<dbReference type="AlphaFoldDB" id="A0A4W3GFD0"/>
<feature type="coiled-coil region" evidence="1">
    <location>
        <begin position="17"/>
        <end position="51"/>
    </location>
</feature>
<evidence type="ECO:0000313" key="3">
    <source>
        <dbReference type="Ensembl" id="ENSCMIP00000002076.1"/>
    </source>
</evidence>
<reference evidence="4" key="2">
    <citation type="journal article" date="2007" name="PLoS Biol.">
        <title>Survey sequencing and comparative analysis of the elephant shark (Callorhinchus milii) genome.</title>
        <authorList>
            <person name="Venkatesh B."/>
            <person name="Kirkness E.F."/>
            <person name="Loh Y.H."/>
            <person name="Halpern A.L."/>
            <person name="Lee A.P."/>
            <person name="Johnson J."/>
            <person name="Dandona N."/>
            <person name="Viswanathan L.D."/>
            <person name="Tay A."/>
            <person name="Venter J.C."/>
            <person name="Strausberg R.L."/>
            <person name="Brenner S."/>
        </authorList>
    </citation>
    <scope>NUCLEOTIDE SEQUENCE [LARGE SCALE GENOMIC DNA]</scope>
</reference>
<reference evidence="4" key="1">
    <citation type="journal article" date="2006" name="Science">
        <title>Ancient noncoding elements conserved in the human genome.</title>
        <authorList>
            <person name="Venkatesh B."/>
            <person name="Kirkness E.F."/>
            <person name="Loh Y.H."/>
            <person name="Halpern A.L."/>
            <person name="Lee A.P."/>
            <person name="Johnson J."/>
            <person name="Dandona N."/>
            <person name="Viswanathan L.D."/>
            <person name="Tay A."/>
            <person name="Venter J.C."/>
            <person name="Strausberg R.L."/>
            <person name="Brenner S."/>
        </authorList>
    </citation>
    <scope>NUCLEOTIDE SEQUENCE [LARGE SCALE GENOMIC DNA]</scope>
</reference>
<evidence type="ECO:0000256" key="1">
    <source>
        <dbReference type="SAM" id="Coils"/>
    </source>
</evidence>
<dbReference type="Ensembl" id="ENSCMIT00000002155.1">
    <property type="protein sequence ID" value="ENSCMIP00000002076.1"/>
    <property type="gene ID" value="ENSCMIG00000001263.1"/>
</dbReference>
<dbReference type="GeneTree" id="ENSGT00970000196792"/>
<feature type="region of interest" description="Disordered" evidence="2">
    <location>
        <begin position="144"/>
        <end position="171"/>
    </location>
</feature>
<feature type="region of interest" description="Disordered" evidence="2">
    <location>
        <begin position="196"/>
        <end position="224"/>
    </location>
</feature>
<dbReference type="Proteomes" id="UP000314986">
    <property type="component" value="Unassembled WGS sequence"/>
</dbReference>
<reference evidence="4" key="3">
    <citation type="journal article" date="2014" name="Nature">
        <title>Elephant shark genome provides unique insights into gnathostome evolution.</title>
        <authorList>
            <consortium name="International Elephant Shark Genome Sequencing Consortium"/>
            <person name="Venkatesh B."/>
            <person name="Lee A.P."/>
            <person name="Ravi V."/>
            <person name="Maurya A.K."/>
            <person name="Lian M.M."/>
            <person name="Swann J.B."/>
            <person name="Ohta Y."/>
            <person name="Flajnik M.F."/>
            <person name="Sutoh Y."/>
            <person name="Kasahara M."/>
            <person name="Hoon S."/>
            <person name="Gangu V."/>
            <person name="Roy S.W."/>
            <person name="Irimia M."/>
            <person name="Korzh V."/>
            <person name="Kondrychyn I."/>
            <person name="Lim Z.W."/>
            <person name="Tay B.H."/>
            <person name="Tohari S."/>
            <person name="Kong K.W."/>
            <person name="Ho S."/>
            <person name="Lorente-Galdos B."/>
            <person name="Quilez J."/>
            <person name="Marques-Bonet T."/>
            <person name="Raney B.J."/>
            <person name="Ingham P.W."/>
            <person name="Tay A."/>
            <person name="Hillier L.W."/>
            <person name="Minx P."/>
            <person name="Boehm T."/>
            <person name="Wilson R.K."/>
            <person name="Brenner S."/>
            <person name="Warren W.C."/>
        </authorList>
    </citation>
    <scope>NUCLEOTIDE SEQUENCE [LARGE SCALE GENOMIC DNA]</scope>
</reference>
<feature type="compositionally biased region" description="Low complexity" evidence="2">
    <location>
        <begin position="199"/>
        <end position="224"/>
    </location>
</feature>
<evidence type="ECO:0000313" key="4">
    <source>
        <dbReference type="Proteomes" id="UP000314986"/>
    </source>
</evidence>
<organism evidence="3 4">
    <name type="scientific">Callorhinchus milii</name>
    <name type="common">Ghost shark</name>
    <dbReference type="NCBI Taxonomy" id="7868"/>
    <lineage>
        <taxon>Eukaryota</taxon>
        <taxon>Metazoa</taxon>
        <taxon>Chordata</taxon>
        <taxon>Craniata</taxon>
        <taxon>Vertebrata</taxon>
        <taxon>Chondrichthyes</taxon>
        <taxon>Holocephali</taxon>
        <taxon>Chimaeriformes</taxon>
        <taxon>Callorhinchidae</taxon>
        <taxon>Callorhinchus</taxon>
    </lineage>
</organism>
<dbReference type="InParanoid" id="A0A4W3GFD0"/>
<sequence length="224" mass="25701">MHQCLTDREQRMMRDFRQREQEILKRMETNLREIQDKLASVQQELYELQTKLGKDALIFLQEEVAGNTRVSDEGFDLSVCEAELPVGIYKGLIQYTAWKHMIHGISPGECVLFSPLSRVNRFAFTCIPTRTSTPSHTHINARTLTQTPPHTFPHSHTSQANLTQTPSHTHSHIYPLQSQTHTHTTLSHVHHYADTQASHTTHTWPLTHTHPHTNTHTPTPNSQT</sequence>
<keyword evidence="4" id="KW-1185">Reference proteome</keyword>